<keyword evidence="4" id="KW-1185">Reference proteome</keyword>
<evidence type="ECO:0000256" key="1">
    <source>
        <dbReference type="ARBA" id="ARBA00022676"/>
    </source>
</evidence>
<dbReference type="AlphaFoldDB" id="A0A3S8ZPG7"/>
<evidence type="ECO:0000313" key="3">
    <source>
        <dbReference type="EMBL" id="AZN35362.1"/>
    </source>
</evidence>
<dbReference type="InterPro" id="IPR004629">
    <property type="entry name" value="WecG_TagA_CpsF"/>
</dbReference>
<dbReference type="OrthoDB" id="9808602at2"/>
<dbReference type="PANTHER" id="PTHR34136:SF1">
    <property type="entry name" value="UDP-N-ACETYL-D-MANNOSAMINURONIC ACID TRANSFERASE"/>
    <property type="match status" value="1"/>
</dbReference>
<accession>A0A3S8ZPG7</accession>
<name>A0A3S8ZPG7_9NEIS</name>
<organism evidence="3 4">
    <name type="scientific">Iodobacter ciconiae</name>
    <dbReference type="NCBI Taxonomy" id="2496266"/>
    <lineage>
        <taxon>Bacteria</taxon>
        <taxon>Pseudomonadati</taxon>
        <taxon>Pseudomonadota</taxon>
        <taxon>Betaproteobacteria</taxon>
        <taxon>Neisseriales</taxon>
        <taxon>Chitinibacteraceae</taxon>
        <taxon>Iodobacter</taxon>
    </lineage>
</organism>
<protein>
    <submittedName>
        <fullName evidence="3">Glycosyltransferase</fullName>
    </submittedName>
</protein>
<keyword evidence="1" id="KW-0328">Glycosyltransferase</keyword>
<proteinExistence type="predicted"/>
<dbReference type="GO" id="GO:0016758">
    <property type="term" value="F:hexosyltransferase activity"/>
    <property type="evidence" value="ECO:0007669"/>
    <property type="project" value="TreeGrafter"/>
</dbReference>
<sequence>MPFLRYVVNLPISVLTLMQMDFNRMQNTDTINLIKSKAVFGLNFSMLTLDQVVKMATCNTIGQHFPSRLLITPNVDHIVTLHNNPIYKEACHAAWLLTVDGFPVERFLSLVGVRIPERVTGADLFPKLMQLMHPEKHRPCFMVATEFTRVFLNSWLEKHGFKESEVWVEVPPFGFEKDEEYANQFIKRLKEVQCTHLYMGVGAPKSEIWAYLHRDQIENMHVFCFGAAIEFFSENMIRAPLWMQRNGLEWAWRLACEPTRLAKRYLINSWKFFYYAGKEMLNQRKLGYGNK</sequence>
<dbReference type="EMBL" id="CP034433">
    <property type="protein sequence ID" value="AZN35362.1"/>
    <property type="molecule type" value="Genomic_DNA"/>
</dbReference>
<dbReference type="CDD" id="cd06533">
    <property type="entry name" value="Glyco_transf_WecG_TagA"/>
    <property type="match status" value="1"/>
</dbReference>
<dbReference type="Pfam" id="PF03808">
    <property type="entry name" value="Glyco_tran_WecG"/>
    <property type="match status" value="1"/>
</dbReference>
<evidence type="ECO:0000313" key="4">
    <source>
        <dbReference type="Proteomes" id="UP000282438"/>
    </source>
</evidence>
<dbReference type="PANTHER" id="PTHR34136">
    <property type="match status" value="1"/>
</dbReference>
<gene>
    <name evidence="3" type="ORF">EJO50_01965</name>
</gene>
<evidence type="ECO:0000256" key="2">
    <source>
        <dbReference type="ARBA" id="ARBA00022679"/>
    </source>
</evidence>
<reference evidence="3 4" key="1">
    <citation type="submission" date="2018-12" db="EMBL/GenBank/DDBJ databases">
        <title>Complete genome sequence of Iodobacter sp. H11R3.</title>
        <authorList>
            <person name="Bae J.-W."/>
        </authorList>
    </citation>
    <scope>NUCLEOTIDE SEQUENCE [LARGE SCALE GENOMIC DNA]</scope>
    <source>
        <strain evidence="3 4">H11R3</strain>
    </source>
</reference>
<dbReference type="KEGG" id="iod:EJO50_01965"/>
<dbReference type="Proteomes" id="UP000282438">
    <property type="component" value="Chromosome"/>
</dbReference>
<dbReference type="NCBIfam" id="TIGR00696">
    <property type="entry name" value="wecG_tagA_cpsF"/>
    <property type="match status" value="1"/>
</dbReference>
<keyword evidence="2 3" id="KW-0808">Transferase</keyword>